<sequence>MPRILTKILLVEDNPADAELIGEILAVASSFRFELFHAVRLKEAIALLARTSESDSQGLDVILLDLSLPDSTGIETLQQTLSAAPSLPVVVLTSLNDEEVAVEAVRSGAQDYLIKGELDWRLLVRAIRYAIERKQTLEALRKSEERFQKLATTLDVLVQHRTAQLQQALEFEGMVKRITDKVRDSLDRNQILQTAVNELATITGVKYSEAALYESSGTDNLVRPHYHATALKKDINEVFFTQITKNYAGIYQENLRRGENLLFCDATAKVAVLACPIRDEKGLLGALWLLHPQERGFEDLEVRMVQQVATTCAIALHQARLYQASLAQVEELERLNRIKDDFLSTISHELRTPVANIKMGVSMLQLLIPPLVSPSPNQHEPEDGLPPGVTLVPHLKVGGHLGTVDTDTSPLSNQKWDAATGRPATTSNSAESNGDKISTYFKILQEECDREIALIGDLLDLQRLDAGAFPLESIPLDLYQWIPHIIEPFQQRSVSQHLTLSLEIAPDLPIFYGDPGALSRIISELLENACKHSPPGERISFHAQITADGQLQLLASNSGVEIPPKYINHVFDKFYRIPSDDPWKLGGTGLGLALVQKLVAHLGGSIHVNSASEETVFIVQLPFSLGLK</sequence>
<evidence type="ECO:0000256" key="4">
    <source>
        <dbReference type="ARBA" id="ARBA00022679"/>
    </source>
</evidence>
<dbReference type="GO" id="GO:0000155">
    <property type="term" value="F:phosphorelay sensor kinase activity"/>
    <property type="evidence" value="ECO:0007669"/>
    <property type="project" value="InterPro"/>
</dbReference>
<dbReference type="Pfam" id="PF02518">
    <property type="entry name" value="HATPase_c"/>
    <property type="match status" value="1"/>
</dbReference>
<dbReference type="PROSITE" id="PS50110">
    <property type="entry name" value="RESPONSE_REGULATORY"/>
    <property type="match status" value="1"/>
</dbReference>
<keyword evidence="5" id="KW-0418">Kinase</keyword>
<evidence type="ECO:0000256" key="2">
    <source>
        <dbReference type="ARBA" id="ARBA00012438"/>
    </source>
</evidence>
<dbReference type="SUPFAM" id="SSF55781">
    <property type="entry name" value="GAF domain-like"/>
    <property type="match status" value="1"/>
</dbReference>
<keyword evidence="6" id="KW-0902">Two-component regulatory system</keyword>
<dbReference type="EMBL" id="DSPX01000079">
    <property type="protein sequence ID" value="HGG00610.1"/>
    <property type="molecule type" value="Genomic_DNA"/>
</dbReference>
<dbReference type="InterPro" id="IPR003661">
    <property type="entry name" value="HisK_dim/P_dom"/>
</dbReference>
<dbReference type="SUPFAM" id="SSF52172">
    <property type="entry name" value="CheY-like"/>
    <property type="match status" value="1"/>
</dbReference>
<dbReference type="SMART" id="SM00388">
    <property type="entry name" value="HisKA"/>
    <property type="match status" value="1"/>
</dbReference>
<gene>
    <name evidence="11" type="ORF">ENR15_08145</name>
</gene>
<dbReference type="Gene3D" id="1.10.287.130">
    <property type="match status" value="1"/>
</dbReference>
<dbReference type="Gene3D" id="3.30.450.40">
    <property type="match status" value="1"/>
</dbReference>
<evidence type="ECO:0000259" key="9">
    <source>
        <dbReference type="PROSITE" id="PS50109"/>
    </source>
</evidence>
<dbReference type="Gene3D" id="3.40.50.2300">
    <property type="match status" value="1"/>
</dbReference>
<keyword evidence="4" id="KW-0808">Transferase</keyword>
<dbReference type="InterPro" id="IPR004358">
    <property type="entry name" value="Sig_transdc_His_kin-like_C"/>
</dbReference>
<dbReference type="PANTHER" id="PTHR43547">
    <property type="entry name" value="TWO-COMPONENT HISTIDINE KINASE"/>
    <property type="match status" value="1"/>
</dbReference>
<dbReference type="PRINTS" id="PR00344">
    <property type="entry name" value="BCTRLSENSOR"/>
</dbReference>
<dbReference type="InterPro" id="IPR005467">
    <property type="entry name" value="His_kinase_dom"/>
</dbReference>
<comment type="caution">
    <text evidence="11">The sequence shown here is derived from an EMBL/GenBank/DDBJ whole genome shotgun (WGS) entry which is preliminary data.</text>
</comment>
<dbReference type="Pfam" id="PF01590">
    <property type="entry name" value="GAF"/>
    <property type="match status" value="1"/>
</dbReference>
<dbReference type="CDD" id="cd00082">
    <property type="entry name" value="HisKA"/>
    <property type="match status" value="1"/>
</dbReference>
<evidence type="ECO:0000256" key="8">
    <source>
        <dbReference type="SAM" id="MobiDB-lite"/>
    </source>
</evidence>
<proteinExistence type="predicted"/>
<feature type="compositionally biased region" description="Polar residues" evidence="8">
    <location>
        <begin position="405"/>
        <end position="415"/>
    </location>
</feature>
<dbReference type="InterPro" id="IPR011006">
    <property type="entry name" value="CheY-like_superfamily"/>
</dbReference>
<dbReference type="EC" id="2.7.13.3" evidence="2"/>
<evidence type="ECO:0000256" key="3">
    <source>
        <dbReference type="ARBA" id="ARBA00022553"/>
    </source>
</evidence>
<feature type="domain" description="Histidine kinase" evidence="9">
    <location>
        <begin position="345"/>
        <end position="625"/>
    </location>
</feature>
<dbReference type="Pfam" id="PF00072">
    <property type="entry name" value="Response_reg"/>
    <property type="match status" value="1"/>
</dbReference>
<dbReference type="SUPFAM" id="SSF55874">
    <property type="entry name" value="ATPase domain of HSP90 chaperone/DNA topoisomerase II/histidine kinase"/>
    <property type="match status" value="1"/>
</dbReference>
<feature type="compositionally biased region" description="Polar residues" evidence="8">
    <location>
        <begin position="423"/>
        <end position="432"/>
    </location>
</feature>
<reference evidence="11" key="1">
    <citation type="journal article" date="2020" name="mSystems">
        <title>Genome- and Community-Level Interaction Insights into Carbon Utilization and Element Cycling Functions of Hydrothermarchaeota in Hydrothermal Sediment.</title>
        <authorList>
            <person name="Zhou Z."/>
            <person name="Liu Y."/>
            <person name="Xu W."/>
            <person name="Pan J."/>
            <person name="Luo Z.H."/>
            <person name="Li M."/>
        </authorList>
    </citation>
    <scope>NUCLEOTIDE SEQUENCE [LARGE SCALE GENOMIC DNA]</scope>
    <source>
        <strain evidence="11">SpSt-374</strain>
    </source>
</reference>
<dbReference type="Gene3D" id="3.30.565.10">
    <property type="entry name" value="Histidine kinase-like ATPase, C-terminal domain"/>
    <property type="match status" value="1"/>
</dbReference>
<evidence type="ECO:0000313" key="11">
    <source>
        <dbReference type="EMBL" id="HGG00610.1"/>
    </source>
</evidence>
<evidence type="ECO:0000256" key="7">
    <source>
        <dbReference type="PROSITE-ProRule" id="PRU00169"/>
    </source>
</evidence>
<protein>
    <recommendedName>
        <fullName evidence="2">histidine kinase</fullName>
        <ecNumber evidence="2">2.7.13.3</ecNumber>
    </recommendedName>
</protein>
<dbReference type="SMART" id="SM00387">
    <property type="entry name" value="HATPase_c"/>
    <property type="match status" value="1"/>
</dbReference>
<dbReference type="InterPro" id="IPR036097">
    <property type="entry name" value="HisK_dim/P_sf"/>
</dbReference>
<dbReference type="PANTHER" id="PTHR43547:SF2">
    <property type="entry name" value="HYBRID SIGNAL TRANSDUCTION HISTIDINE KINASE C"/>
    <property type="match status" value="1"/>
</dbReference>
<dbReference type="InterPro" id="IPR003018">
    <property type="entry name" value="GAF"/>
</dbReference>
<accession>A0A7C3VNJ4</accession>
<evidence type="ECO:0000256" key="5">
    <source>
        <dbReference type="ARBA" id="ARBA00022777"/>
    </source>
</evidence>
<keyword evidence="3 7" id="KW-0597">Phosphoprotein</keyword>
<organism evidence="11">
    <name type="scientific">Planktothricoides sp. SpSt-374</name>
    <dbReference type="NCBI Taxonomy" id="2282167"/>
    <lineage>
        <taxon>Bacteria</taxon>
        <taxon>Bacillati</taxon>
        <taxon>Cyanobacteriota</taxon>
        <taxon>Cyanophyceae</taxon>
        <taxon>Oscillatoriophycideae</taxon>
        <taxon>Oscillatoriales</taxon>
        <taxon>Oscillatoriaceae</taxon>
        <taxon>Planktothricoides</taxon>
    </lineage>
</organism>
<comment type="catalytic activity">
    <reaction evidence="1">
        <text>ATP + protein L-histidine = ADP + protein N-phospho-L-histidine.</text>
        <dbReference type="EC" id="2.7.13.3"/>
    </reaction>
</comment>
<evidence type="ECO:0000256" key="1">
    <source>
        <dbReference type="ARBA" id="ARBA00000085"/>
    </source>
</evidence>
<feature type="region of interest" description="Disordered" evidence="8">
    <location>
        <begin position="402"/>
        <end position="432"/>
    </location>
</feature>
<dbReference type="PROSITE" id="PS50109">
    <property type="entry name" value="HIS_KIN"/>
    <property type="match status" value="1"/>
</dbReference>
<dbReference type="InterPro" id="IPR003594">
    <property type="entry name" value="HATPase_dom"/>
</dbReference>
<feature type="domain" description="Response regulatory" evidence="10">
    <location>
        <begin position="7"/>
        <end position="130"/>
    </location>
</feature>
<name>A0A7C3VNJ4_9CYAN</name>
<dbReference type="InterPro" id="IPR029016">
    <property type="entry name" value="GAF-like_dom_sf"/>
</dbReference>
<dbReference type="CDD" id="cd00156">
    <property type="entry name" value="REC"/>
    <property type="match status" value="1"/>
</dbReference>
<feature type="modified residue" description="4-aspartylphosphate" evidence="7">
    <location>
        <position position="65"/>
    </location>
</feature>
<dbReference type="SMART" id="SM00065">
    <property type="entry name" value="GAF"/>
    <property type="match status" value="1"/>
</dbReference>
<dbReference type="SMART" id="SM00448">
    <property type="entry name" value="REC"/>
    <property type="match status" value="1"/>
</dbReference>
<evidence type="ECO:0000256" key="6">
    <source>
        <dbReference type="ARBA" id="ARBA00023012"/>
    </source>
</evidence>
<dbReference type="SUPFAM" id="SSF47384">
    <property type="entry name" value="Homodimeric domain of signal transducing histidine kinase"/>
    <property type="match status" value="1"/>
</dbReference>
<dbReference type="InterPro" id="IPR001789">
    <property type="entry name" value="Sig_transdc_resp-reg_receiver"/>
</dbReference>
<dbReference type="AlphaFoldDB" id="A0A7C3VNJ4"/>
<evidence type="ECO:0000259" key="10">
    <source>
        <dbReference type="PROSITE" id="PS50110"/>
    </source>
</evidence>
<dbReference type="InterPro" id="IPR036890">
    <property type="entry name" value="HATPase_C_sf"/>
</dbReference>